<evidence type="ECO:0000256" key="1">
    <source>
        <dbReference type="SAM" id="MobiDB-lite"/>
    </source>
</evidence>
<comment type="caution">
    <text evidence="2">The sequence shown here is derived from an EMBL/GenBank/DDBJ whole genome shotgun (WGS) entry which is preliminary data.</text>
</comment>
<sequence>NDTPSSIQSIELPDIDLNHPSETEQQNTLHEDQQLLVINEESEQPETPTLATLNNVIGEANQVLYSNVETFVQENYVEHVNIESNECQASQVQPVRVNRLISLYDQMQQIDDESESEEEFDFINGIRDTQVLDRMFEEKRRERALLDANIKQRFDELKSEEIQNEIHRYWLSRKLTRQRITEHDVKLAKNRLKKKIREE</sequence>
<feature type="region of interest" description="Disordered" evidence="1">
    <location>
        <begin position="1"/>
        <end position="27"/>
    </location>
</feature>
<name>A0A813ZDH1_9BILA</name>
<proteinExistence type="predicted"/>
<evidence type="ECO:0000313" key="3">
    <source>
        <dbReference type="Proteomes" id="UP000663879"/>
    </source>
</evidence>
<evidence type="ECO:0000313" key="2">
    <source>
        <dbReference type="EMBL" id="CAF0898604.1"/>
    </source>
</evidence>
<keyword evidence="3" id="KW-1185">Reference proteome</keyword>
<dbReference type="Proteomes" id="UP000663879">
    <property type="component" value="Unassembled WGS sequence"/>
</dbReference>
<reference evidence="2" key="1">
    <citation type="submission" date="2021-02" db="EMBL/GenBank/DDBJ databases">
        <authorList>
            <person name="Nowell W R."/>
        </authorList>
    </citation>
    <scope>NUCLEOTIDE SEQUENCE</scope>
    <source>
        <strain evidence="2">Ploen Becks lab</strain>
    </source>
</reference>
<feature type="non-terminal residue" evidence="2">
    <location>
        <position position="1"/>
    </location>
</feature>
<accession>A0A813ZDH1</accession>
<dbReference type="AlphaFoldDB" id="A0A813ZDH1"/>
<dbReference type="OrthoDB" id="10180490at2759"/>
<organism evidence="2 3">
    <name type="scientific">Brachionus calyciflorus</name>
    <dbReference type="NCBI Taxonomy" id="104777"/>
    <lineage>
        <taxon>Eukaryota</taxon>
        <taxon>Metazoa</taxon>
        <taxon>Spiralia</taxon>
        <taxon>Gnathifera</taxon>
        <taxon>Rotifera</taxon>
        <taxon>Eurotatoria</taxon>
        <taxon>Monogononta</taxon>
        <taxon>Pseudotrocha</taxon>
        <taxon>Ploima</taxon>
        <taxon>Brachionidae</taxon>
        <taxon>Brachionus</taxon>
    </lineage>
</organism>
<protein>
    <submittedName>
        <fullName evidence="2">Uncharacterized protein</fullName>
    </submittedName>
</protein>
<dbReference type="EMBL" id="CAJNOC010001888">
    <property type="protein sequence ID" value="CAF0898604.1"/>
    <property type="molecule type" value="Genomic_DNA"/>
</dbReference>
<gene>
    <name evidence="2" type="ORF">OXX778_LOCUS11282</name>
</gene>